<sequence length="163" mass="18208">MRVPAQEGLMPSFLGRENAKAVPVNALWLTMGLVQLFLVWTYFNASTYTRLIHLASALILLPYLLSALFQVLVAVRDRSRGRRFDLVVGVLGSAYGLWLLYAAGLVYLLYTTIFYLVGLPFYIWARREQEAKVFNTAEWGLVALFAAMSVYAVYGLATGALSL</sequence>
<evidence type="ECO:0000256" key="3">
    <source>
        <dbReference type="ARBA" id="ARBA00022692"/>
    </source>
</evidence>
<dbReference type="AlphaFoldDB" id="A0AA47FFH1"/>
<dbReference type="EMBL" id="CP113787">
    <property type="protein sequence ID" value="WAL42296.1"/>
    <property type="molecule type" value="Genomic_DNA"/>
</dbReference>
<proteinExistence type="predicted"/>
<gene>
    <name evidence="7" type="ORF">OFA60_09555</name>
</gene>
<reference evidence="7" key="1">
    <citation type="submission" date="2022-11" db="EMBL/GenBank/DDBJ databases">
        <title>Dental biofilm bacteria. Genome sequencing and assembly.</title>
        <authorList>
            <person name="Robertsson C."/>
        </authorList>
    </citation>
    <scope>NUCLEOTIDE SEQUENCE</scope>
    <source>
        <strain evidence="7">CW</strain>
    </source>
</reference>
<organism evidence="7 8">
    <name type="scientific">Actinomyces naeslundii</name>
    <dbReference type="NCBI Taxonomy" id="1655"/>
    <lineage>
        <taxon>Bacteria</taxon>
        <taxon>Bacillati</taxon>
        <taxon>Actinomycetota</taxon>
        <taxon>Actinomycetes</taxon>
        <taxon>Actinomycetales</taxon>
        <taxon>Actinomycetaceae</taxon>
        <taxon>Actinomyces</taxon>
    </lineage>
</organism>
<name>A0AA47FFH1_ACTNA</name>
<evidence type="ECO:0000313" key="8">
    <source>
        <dbReference type="Proteomes" id="UP001163127"/>
    </source>
</evidence>
<dbReference type="PANTHER" id="PTHR42770:SF4">
    <property type="entry name" value="ARGININE_ORNITHINE ANTIPORTER-RELATED"/>
    <property type="match status" value="1"/>
</dbReference>
<evidence type="ECO:0000256" key="5">
    <source>
        <dbReference type="ARBA" id="ARBA00023136"/>
    </source>
</evidence>
<accession>A0AA47FFH1</accession>
<feature type="transmembrane region" description="Helical" evidence="6">
    <location>
        <begin position="107"/>
        <end position="125"/>
    </location>
</feature>
<keyword evidence="2" id="KW-1003">Cell membrane</keyword>
<evidence type="ECO:0000256" key="4">
    <source>
        <dbReference type="ARBA" id="ARBA00022989"/>
    </source>
</evidence>
<comment type="subcellular location">
    <subcellularLocation>
        <location evidence="1">Cell membrane</location>
        <topology evidence="1">Multi-pass membrane protein</topology>
    </subcellularLocation>
</comment>
<evidence type="ECO:0000256" key="2">
    <source>
        <dbReference type="ARBA" id="ARBA00022475"/>
    </source>
</evidence>
<feature type="transmembrane region" description="Helical" evidence="6">
    <location>
        <begin position="137"/>
        <end position="157"/>
    </location>
</feature>
<evidence type="ECO:0000256" key="6">
    <source>
        <dbReference type="SAM" id="Phobius"/>
    </source>
</evidence>
<dbReference type="GO" id="GO:0022857">
    <property type="term" value="F:transmembrane transporter activity"/>
    <property type="evidence" value="ECO:0007669"/>
    <property type="project" value="InterPro"/>
</dbReference>
<dbReference type="InterPro" id="IPR050367">
    <property type="entry name" value="APC_superfamily"/>
</dbReference>
<dbReference type="Pfam" id="PF13520">
    <property type="entry name" value="AA_permease_2"/>
    <property type="match status" value="1"/>
</dbReference>
<dbReference type="GO" id="GO:0005886">
    <property type="term" value="C:plasma membrane"/>
    <property type="evidence" value="ECO:0007669"/>
    <property type="project" value="UniProtKB-SubCell"/>
</dbReference>
<feature type="transmembrane region" description="Helical" evidence="6">
    <location>
        <begin position="51"/>
        <end position="72"/>
    </location>
</feature>
<keyword evidence="4 6" id="KW-1133">Transmembrane helix</keyword>
<dbReference type="PANTHER" id="PTHR42770">
    <property type="entry name" value="AMINO ACID TRANSPORTER-RELATED"/>
    <property type="match status" value="1"/>
</dbReference>
<dbReference type="Proteomes" id="UP001163127">
    <property type="component" value="Chromosome"/>
</dbReference>
<evidence type="ECO:0000313" key="7">
    <source>
        <dbReference type="EMBL" id="WAL42296.1"/>
    </source>
</evidence>
<dbReference type="InterPro" id="IPR002293">
    <property type="entry name" value="AA/rel_permease1"/>
</dbReference>
<dbReference type="Gene3D" id="1.20.1740.10">
    <property type="entry name" value="Amino acid/polyamine transporter I"/>
    <property type="match status" value="1"/>
</dbReference>
<evidence type="ECO:0000256" key="1">
    <source>
        <dbReference type="ARBA" id="ARBA00004651"/>
    </source>
</evidence>
<feature type="transmembrane region" description="Helical" evidence="6">
    <location>
        <begin position="21"/>
        <end position="45"/>
    </location>
</feature>
<feature type="transmembrane region" description="Helical" evidence="6">
    <location>
        <begin position="84"/>
        <end position="101"/>
    </location>
</feature>
<keyword evidence="3 6" id="KW-0812">Transmembrane</keyword>
<protein>
    <submittedName>
        <fullName evidence="7">Amino acid permease</fullName>
    </submittedName>
</protein>
<keyword evidence="5 6" id="KW-0472">Membrane</keyword>